<gene>
    <name evidence="2" type="ORF">GEMHA0001_0322</name>
</gene>
<reference evidence="2" key="2">
    <citation type="submission" date="2009-06" db="EMBL/GenBank/DDBJ databases">
        <authorList>
            <person name="Sebastian Y."/>
            <person name="Madupu R."/>
            <person name="Durkin A.S."/>
            <person name="Torralba M."/>
            <person name="Methe B."/>
            <person name="Sutton G.G."/>
            <person name="Strausberg R.L."/>
            <person name="Nelson K.E."/>
        </authorList>
    </citation>
    <scope>NUCLEOTIDE SEQUENCE [LARGE SCALE GENOMIC DNA]</scope>
    <source>
        <strain evidence="2">ATCC 10379</strain>
    </source>
</reference>
<reference evidence="2" key="1">
    <citation type="submission" date="2009-01" db="EMBL/GenBank/DDBJ databases">
        <authorList>
            <person name="Fulton L."/>
            <person name="Clifton S."/>
            <person name="Chinwalla A.T."/>
            <person name="Mitreva M."/>
            <person name="Sodergren E."/>
            <person name="Weinstock G."/>
            <person name="Clifton S."/>
            <person name="Dooling D.J."/>
            <person name="Fulton B."/>
            <person name="Minx P."/>
            <person name="Pepin K.H."/>
            <person name="Johnson M."/>
            <person name="Bhonagiri V."/>
            <person name="Nash W.E."/>
            <person name="Mardis E.R."/>
            <person name="Wilson R.K."/>
        </authorList>
    </citation>
    <scope>NUCLEOTIDE SEQUENCE [LARGE SCALE GENOMIC DNA]</scope>
    <source>
        <strain evidence="2">ATCC 10379</strain>
    </source>
</reference>
<name>C5NXY8_9BACL</name>
<feature type="transmembrane region" description="Helical" evidence="1">
    <location>
        <begin position="96"/>
        <end position="115"/>
    </location>
</feature>
<keyword evidence="1" id="KW-1133">Transmembrane helix</keyword>
<protein>
    <submittedName>
        <fullName evidence="2">Uncharacterized protein</fullName>
    </submittedName>
</protein>
<comment type="caution">
    <text evidence="2">The sequence shown here is derived from an EMBL/GenBank/DDBJ whole genome shotgun (WGS) entry which is preliminary data.</text>
</comment>
<dbReference type="AlphaFoldDB" id="C5NXY8"/>
<feature type="transmembrane region" description="Helical" evidence="1">
    <location>
        <begin position="7"/>
        <end position="28"/>
    </location>
</feature>
<keyword evidence="1" id="KW-0812">Transmembrane</keyword>
<dbReference type="OrthoDB" id="2991600at2"/>
<evidence type="ECO:0000313" key="3">
    <source>
        <dbReference type="Proteomes" id="UP000006004"/>
    </source>
</evidence>
<dbReference type="EMBL" id="ACDZ02000014">
    <property type="protein sequence ID" value="EER67973.1"/>
    <property type="molecule type" value="Genomic_DNA"/>
</dbReference>
<dbReference type="Proteomes" id="UP000006004">
    <property type="component" value="Unassembled WGS sequence"/>
</dbReference>
<dbReference type="eggNOG" id="ENOG5030P94">
    <property type="taxonomic scope" value="Bacteria"/>
</dbReference>
<dbReference type="GeneID" id="93287950"/>
<keyword evidence="1" id="KW-0472">Membrane</keyword>
<feature type="transmembrane region" description="Helical" evidence="1">
    <location>
        <begin position="34"/>
        <end position="52"/>
    </location>
</feature>
<keyword evidence="3" id="KW-1185">Reference proteome</keyword>
<evidence type="ECO:0000313" key="2">
    <source>
        <dbReference type="EMBL" id="EER67973.1"/>
    </source>
</evidence>
<sequence>MKKSFNYISYCIYSFMPLYFILLIYTFVKQDLDALLLTTILMIISIFSLIIQNGSKPTNIFVCSKKEITGKSGIDYYYLILMIIITFLIINQKLQFLWKIVILLVLFYMLYMILFKYKNYMLTLLGYKMYIIRDKIVYSKKSQEELYKILKDKKSLQILEVSNNIYIENEKYSMTNFYCKDF</sequence>
<accession>C5NXY8</accession>
<evidence type="ECO:0000256" key="1">
    <source>
        <dbReference type="SAM" id="Phobius"/>
    </source>
</evidence>
<dbReference type="RefSeq" id="WP_003145436.1">
    <property type="nucleotide sequence ID" value="NZ_ACDZ02000014.1"/>
</dbReference>
<feature type="transmembrane region" description="Helical" evidence="1">
    <location>
        <begin position="73"/>
        <end position="90"/>
    </location>
</feature>
<proteinExistence type="predicted"/>
<organism evidence="2 3">
    <name type="scientific">Gemella haemolysans ATCC 10379</name>
    <dbReference type="NCBI Taxonomy" id="546270"/>
    <lineage>
        <taxon>Bacteria</taxon>
        <taxon>Bacillati</taxon>
        <taxon>Bacillota</taxon>
        <taxon>Bacilli</taxon>
        <taxon>Bacillales</taxon>
        <taxon>Gemellaceae</taxon>
        <taxon>Gemella</taxon>
    </lineage>
</organism>